<dbReference type="InterPro" id="IPR058003">
    <property type="entry name" value="Phage_gp12"/>
</dbReference>
<sequence length="784" mass="85301">MAAFEGSMKSQLQGVSQQIARERLDGQVTAQDNMLSDVVTGLRRRPGAEFKRYDPLPTSTLNKIVGWSTDIGGRQVRLVLNTGNGVVRIYDQDWNFLQSLSVWPYLVAADRTSIRATTVGDQFVIANTAIKPTAGQSAGMKANAWQPGVAGFFYVKQGAFDTIYTINMYRNGALQTAVGYQTPKNDGADPDAAYHSSPAYIAQQIATRLVPYGWNATADGAYVFVWNSGSTPTGASVQTPMSSQYIGVSNGAYVQTVTDLPARLPVVGHHFICQVGSLRAGTYYMYDGYKQAWLESAAYDSPGEILNMPAQISYNGTTWTVDMGAYEGSFAGDSTSNPNPSFLTRGITGIGSYQGRLVVLAGNRVCLSASNNSKRFFRSTMEALQPNDTIDIGSSANSSAAYQYAIPFQKDLILFSEKYQALIPGGNIVLTPSNATVVVTSTFEGDMTAPPIPLGRTLAYPAPRSSDFFGVLEMVPSQYTDAQYTSTDVTAHLPKYLAGRCRFAVSSSVANIAVFGQTNDPYSVIVHEYLWQGDQKVQQAWHRWTFPYPVADAFFTGSDINLLFYNAAGMIVATIDPRIGTLTAQIERRPFLDLYKTVTVAGNVAPVYADLLTFDPTAAARVKLADVALELMGEEIGIESRGTNSVVTVPSFESGPASMGIPYRSSFSPTTVMVKDQNGVVISSNRLTLLRYMVGTANSYEYEAVVQDTASDDPDQDQTVATLYWGSAELDLERPRVSSESIALIPCRTAAETTTLVLFTDGLGEMNIVSLEYVCRYNQKLRRR</sequence>
<accession>A0A1L7DSB0</accession>
<dbReference type="Proteomes" id="UP000221958">
    <property type="component" value="Segment"/>
</dbReference>
<keyword evidence="2" id="KW-1185">Reference proteome</keyword>
<dbReference type="EMBL" id="KY117485">
    <property type="protein sequence ID" value="APU03183.1"/>
    <property type="molecule type" value="Genomic_DNA"/>
</dbReference>
<proteinExistence type="predicted"/>
<evidence type="ECO:0000313" key="2">
    <source>
        <dbReference type="Proteomes" id="UP000221958"/>
    </source>
</evidence>
<name>A0A1L7DSB0_9CAUD</name>
<protein>
    <submittedName>
        <fullName evidence="1">Tail tubular B</fullName>
    </submittedName>
</protein>
<gene>
    <name evidence="1" type="ORF">phiAp1_42</name>
</gene>
<dbReference type="Pfam" id="PF25675">
    <property type="entry name" value="Phage_nozzle"/>
    <property type="match status" value="1"/>
</dbReference>
<organism evidence="1 2">
    <name type="scientific">Ralstonia phage phiAp1</name>
    <dbReference type="NCBI Taxonomy" id="2783867"/>
    <lineage>
        <taxon>Viruses</taxon>
        <taxon>Duplodnaviria</taxon>
        <taxon>Heunggongvirae</taxon>
        <taxon>Uroviricota</taxon>
        <taxon>Caudoviricetes</taxon>
        <taxon>Autographivirales</taxon>
        <taxon>Autoscriptoviridae</taxon>
        <taxon>Ayakvirus</taxon>
        <taxon>Ayakvirus Ap1</taxon>
    </lineage>
</organism>
<reference evidence="2" key="1">
    <citation type="submission" date="2016-11" db="EMBL/GenBank/DDBJ databases">
        <authorList>
            <person name="Xavier A.S."/>
            <person name="Silva F.P."/>
            <person name="Vidigal P.M.P."/>
            <person name="Lima T.T.M."/>
            <person name="Souza F.O."/>
            <person name="Alfenas-Zerbini P."/>
        </authorList>
    </citation>
    <scope>NUCLEOTIDE SEQUENCE [LARGE SCALE GENOMIC DNA]</scope>
</reference>
<evidence type="ECO:0000313" key="1">
    <source>
        <dbReference type="EMBL" id="APU03183.1"/>
    </source>
</evidence>